<keyword evidence="2" id="KW-1185">Reference proteome</keyword>
<dbReference type="SFLD" id="SFLDS00003">
    <property type="entry name" value="Haloacid_Dehalogenase"/>
    <property type="match status" value="1"/>
</dbReference>
<dbReference type="Gene3D" id="3.40.50.1000">
    <property type="entry name" value="HAD superfamily/HAD-like"/>
    <property type="match status" value="1"/>
</dbReference>
<dbReference type="PANTHER" id="PTHR43611">
    <property type="entry name" value="ALPHA-D-GLUCOSE 1-PHOSPHATE PHOSPHATASE"/>
    <property type="match status" value="1"/>
</dbReference>
<keyword evidence="1" id="KW-0378">Hydrolase</keyword>
<comment type="caution">
    <text evidence="1">The sequence shown here is derived from an EMBL/GenBank/DDBJ whole genome shotgun (WGS) entry which is preliminary data.</text>
</comment>
<dbReference type="Pfam" id="PF00702">
    <property type="entry name" value="Hydrolase"/>
    <property type="match status" value="1"/>
</dbReference>
<dbReference type="InterPro" id="IPR006439">
    <property type="entry name" value="HAD-SF_hydro_IA"/>
</dbReference>
<name>A0ABV8PZI6_9BACT</name>
<protein>
    <submittedName>
        <fullName evidence="1">HAD family hydrolase</fullName>
    </submittedName>
</protein>
<dbReference type="InterPro" id="IPR036412">
    <property type="entry name" value="HAD-like_sf"/>
</dbReference>
<dbReference type="CDD" id="cd02603">
    <property type="entry name" value="HAD_sEH-N_like"/>
    <property type="match status" value="1"/>
</dbReference>
<proteinExistence type="predicted"/>
<dbReference type="InterPro" id="IPR023198">
    <property type="entry name" value="PGP-like_dom2"/>
</dbReference>
<sequence>MQQIKNIIFDLGGIFLEIDYQKTKDAFTNLGIEDFDALFTQHHANRLFEELETGKISEPEFYERFRKDGKVNFTNAEIKDAWNAMLGNFPLDRIEWLKAIKSKYNIFLFSNTNQIHYDAFMAIYKSNTGRTDFNSHFTKAYYSQYLGLRKPYAASFLAILKEQNLRAEETLFIDDTIKNIEAADALGIKTIHLVAPKTVLDLEL</sequence>
<dbReference type="NCBIfam" id="TIGR01509">
    <property type="entry name" value="HAD-SF-IA-v3"/>
    <property type="match status" value="1"/>
</dbReference>
<gene>
    <name evidence="1" type="ORF">ACFOW1_15455</name>
</gene>
<dbReference type="InterPro" id="IPR023214">
    <property type="entry name" value="HAD_sf"/>
</dbReference>
<dbReference type="SUPFAM" id="SSF56784">
    <property type="entry name" value="HAD-like"/>
    <property type="match status" value="1"/>
</dbReference>
<reference evidence="2" key="1">
    <citation type="journal article" date="2019" name="Int. J. Syst. Evol. Microbiol.">
        <title>The Global Catalogue of Microorganisms (GCM) 10K type strain sequencing project: providing services to taxonomists for standard genome sequencing and annotation.</title>
        <authorList>
            <consortium name="The Broad Institute Genomics Platform"/>
            <consortium name="The Broad Institute Genome Sequencing Center for Infectious Disease"/>
            <person name="Wu L."/>
            <person name="Ma J."/>
        </authorList>
    </citation>
    <scope>NUCLEOTIDE SEQUENCE [LARGE SCALE GENOMIC DNA]</scope>
    <source>
        <strain evidence="2">CECT 8010</strain>
    </source>
</reference>
<dbReference type="GO" id="GO:0016787">
    <property type="term" value="F:hydrolase activity"/>
    <property type="evidence" value="ECO:0007669"/>
    <property type="project" value="UniProtKB-KW"/>
</dbReference>
<evidence type="ECO:0000313" key="2">
    <source>
        <dbReference type="Proteomes" id="UP001595906"/>
    </source>
</evidence>
<dbReference type="RefSeq" id="WP_379015517.1">
    <property type="nucleotide sequence ID" value="NZ_JBHSDC010000029.1"/>
</dbReference>
<organism evidence="1 2">
    <name type="scientific">Parasediminibacterium paludis</name>
    <dbReference type="NCBI Taxonomy" id="908966"/>
    <lineage>
        <taxon>Bacteria</taxon>
        <taxon>Pseudomonadati</taxon>
        <taxon>Bacteroidota</taxon>
        <taxon>Chitinophagia</taxon>
        <taxon>Chitinophagales</taxon>
        <taxon>Chitinophagaceae</taxon>
        <taxon>Parasediminibacterium</taxon>
    </lineage>
</organism>
<dbReference type="EMBL" id="JBHSDC010000029">
    <property type="protein sequence ID" value="MFC4233298.1"/>
    <property type="molecule type" value="Genomic_DNA"/>
</dbReference>
<dbReference type="PANTHER" id="PTHR43611:SF3">
    <property type="entry name" value="FLAVIN MONONUCLEOTIDE HYDROLASE 1, CHLOROPLATIC"/>
    <property type="match status" value="1"/>
</dbReference>
<dbReference type="Gene3D" id="1.10.150.240">
    <property type="entry name" value="Putative phosphatase, domain 2"/>
    <property type="match status" value="1"/>
</dbReference>
<accession>A0ABV8PZI6</accession>
<dbReference type="SFLD" id="SFLDG01129">
    <property type="entry name" value="C1.5:_HAD__Beta-PGM__Phosphata"/>
    <property type="match status" value="1"/>
</dbReference>
<evidence type="ECO:0000313" key="1">
    <source>
        <dbReference type="EMBL" id="MFC4233298.1"/>
    </source>
</evidence>
<dbReference type="Proteomes" id="UP001595906">
    <property type="component" value="Unassembled WGS sequence"/>
</dbReference>